<accession>A0A382FGZ2</accession>
<reference evidence="1" key="1">
    <citation type="submission" date="2018-05" db="EMBL/GenBank/DDBJ databases">
        <authorList>
            <person name="Lanie J.A."/>
            <person name="Ng W.-L."/>
            <person name="Kazmierczak K.M."/>
            <person name="Andrzejewski T.M."/>
            <person name="Davidsen T.M."/>
            <person name="Wayne K.J."/>
            <person name="Tettelin H."/>
            <person name="Glass J.I."/>
            <person name="Rusch D."/>
            <person name="Podicherti R."/>
            <person name="Tsui H.-C.T."/>
            <person name="Winkler M.E."/>
        </authorList>
    </citation>
    <scope>NUCLEOTIDE SEQUENCE</scope>
</reference>
<evidence type="ECO:0000313" key="1">
    <source>
        <dbReference type="EMBL" id="SVB62240.1"/>
    </source>
</evidence>
<dbReference type="EMBL" id="UINC01049911">
    <property type="protein sequence ID" value="SVB62240.1"/>
    <property type="molecule type" value="Genomic_DNA"/>
</dbReference>
<name>A0A382FGZ2_9ZZZZ</name>
<dbReference type="AlphaFoldDB" id="A0A382FGZ2"/>
<sequence length="64" mass="7012">MAAASMQTWNRSADDLSVLPVTIMVKVLDALEGREDPFLQVGRCRLRQPDMKVDPASGRLAGQV</sequence>
<proteinExistence type="predicted"/>
<organism evidence="1">
    <name type="scientific">marine metagenome</name>
    <dbReference type="NCBI Taxonomy" id="408172"/>
    <lineage>
        <taxon>unclassified sequences</taxon>
        <taxon>metagenomes</taxon>
        <taxon>ecological metagenomes</taxon>
    </lineage>
</organism>
<protein>
    <submittedName>
        <fullName evidence="1">Uncharacterized protein</fullName>
    </submittedName>
</protein>
<gene>
    <name evidence="1" type="ORF">METZ01_LOCUS215094</name>
</gene>